<accession>A0A328CDQ5</accession>
<dbReference type="SUPFAM" id="SSF46894">
    <property type="entry name" value="C-terminal effector domain of the bipartite response regulators"/>
    <property type="match status" value="1"/>
</dbReference>
<dbReference type="OrthoDB" id="8277135at2"/>
<evidence type="ECO:0000313" key="4">
    <source>
        <dbReference type="EMBL" id="RAL25139.1"/>
    </source>
</evidence>
<dbReference type="RefSeq" id="WP_111728311.1">
    <property type="nucleotide sequence ID" value="NZ_QHKO01000001.1"/>
</dbReference>
<feature type="domain" description="HTH luxR-type" evidence="3">
    <location>
        <begin position="118"/>
        <end position="175"/>
    </location>
</feature>
<comment type="caution">
    <text evidence="4">The sequence shown here is derived from an EMBL/GenBank/DDBJ whole genome shotgun (WGS) entry which is preliminary data.</text>
</comment>
<proteinExistence type="predicted"/>
<sequence>MFFAAIFSAVTVLAGSDLWMDIQEGASLLHLVVEGLLFVVGVAGLLIMVRALVRTAADTRRLQARAHSLNDKLRAKSDEAQALNEALQQKQDEAERWRSDARALMRGLGEAIDRQFDVWSLTDAEKEVALLLLKGLTHKEVAGVRDTTDATARQQARAVYKKAGLSGRNELSAFFLEDLMLPARQREEPGEVETRAG</sequence>
<dbReference type="GO" id="GO:0003677">
    <property type="term" value="F:DNA binding"/>
    <property type="evidence" value="ECO:0007669"/>
    <property type="project" value="InterPro"/>
</dbReference>
<dbReference type="Proteomes" id="UP000249169">
    <property type="component" value="Unassembled WGS sequence"/>
</dbReference>
<dbReference type="SMART" id="SM00421">
    <property type="entry name" value="HTH_LUXR"/>
    <property type="match status" value="1"/>
</dbReference>
<keyword evidence="5" id="KW-1185">Reference proteome</keyword>
<feature type="coiled-coil region" evidence="1">
    <location>
        <begin position="66"/>
        <end position="100"/>
    </location>
</feature>
<dbReference type="AlphaFoldDB" id="A0A328CDQ5"/>
<name>A0A328CDQ5_9DELT</name>
<reference evidence="4 5" key="1">
    <citation type="submission" date="2018-05" db="EMBL/GenBank/DDBJ databases">
        <title>Lujinxingia marina gen. nov. sp. nov., a new facultative anaerobic member of the class Deltaproteobacteria, and proposal of Lujinxingaceae fam. nov.</title>
        <authorList>
            <person name="Li C.-M."/>
        </authorList>
    </citation>
    <scope>NUCLEOTIDE SEQUENCE [LARGE SCALE GENOMIC DNA]</scope>
    <source>
        <strain evidence="4 5">B210</strain>
    </source>
</reference>
<dbReference type="InterPro" id="IPR016032">
    <property type="entry name" value="Sig_transdc_resp-reg_C-effctor"/>
</dbReference>
<dbReference type="InterPro" id="IPR000792">
    <property type="entry name" value="Tscrpt_reg_LuxR_C"/>
</dbReference>
<evidence type="ECO:0000256" key="2">
    <source>
        <dbReference type="SAM" id="Phobius"/>
    </source>
</evidence>
<protein>
    <submittedName>
        <fullName evidence="4">LuxR family transcriptional regulator</fullName>
    </submittedName>
</protein>
<dbReference type="GO" id="GO:0006355">
    <property type="term" value="P:regulation of DNA-templated transcription"/>
    <property type="evidence" value="ECO:0007669"/>
    <property type="project" value="InterPro"/>
</dbReference>
<evidence type="ECO:0000313" key="5">
    <source>
        <dbReference type="Proteomes" id="UP000249169"/>
    </source>
</evidence>
<dbReference type="Gene3D" id="1.10.10.10">
    <property type="entry name" value="Winged helix-like DNA-binding domain superfamily/Winged helix DNA-binding domain"/>
    <property type="match status" value="1"/>
</dbReference>
<feature type="transmembrane region" description="Helical" evidence="2">
    <location>
        <begin position="30"/>
        <end position="53"/>
    </location>
</feature>
<evidence type="ECO:0000259" key="3">
    <source>
        <dbReference type="SMART" id="SM00421"/>
    </source>
</evidence>
<keyword evidence="2" id="KW-1133">Transmembrane helix</keyword>
<keyword evidence="2" id="KW-0812">Transmembrane</keyword>
<dbReference type="InterPro" id="IPR036388">
    <property type="entry name" value="WH-like_DNA-bd_sf"/>
</dbReference>
<evidence type="ECO:0000256" key="1">
    <source>
        <dbReference type="SAM" id="Coils"/>
    </source>
</evidence>
<organism evidence="4 5">
    <name type="scientific">Lujinxingia litoralis</name>
    <dbReference type="NCBI Taxonomy" id="2211119"/>
    <lineage>
        <taxon>Bacteria</taxon>
        <taxon>Deltaproteobacteria</taxon>
        <taxon>Bradymonadales</taxon>
        <taxon>Lujinxingiaceae</taxon>
        <taxon>Lujinxingia</taxon>
    </lineage>
</organism>
<dbReference type="EMBL" id="QHKO01000001">
    <property type="protein sequence ID" value="RAL25139.1"/>
    <property type="molecule type" value="Genomic_DNA"/>
</dbReference>
<keyword evidence="1" id="KW-0175">Coiled coil</keyword>
<keyword evidence="2" id="KW-0472">Membrane</keyword>
<gene>
    <name evidence="4" type="ORF">DL240_02695</name>
</gene>